<feature type="domain" description="Response regulatory" evidence="3">
    <location>
        <begin position="3"/>
        <end position="112"/>
    </location>
</feature>
<evidence type="ECO:0000256" key="2">
    <source>
        <dbReference type="PROSITE-ProRule" id="PRU00169"/>
    </source>
</evidence>
<sequence>MARILIIAADPVSAAPITDLLVHAGHQPLLPGSAAAHAAPDLVLCVLPATADASKLLAGLRGAAAPPGVPVLALTPQPEPADTSRLAADGYDGYIALPLEPGSFVAEIEAFLPPQPARVQTLLLVDDDAYVLELLGDLLEAQGYRVLRASSGFAALEALAREPVQVVVSDQWMPGMSGTELMAQVQSQYPHTARLILSAQLESGDIARAVGAGIVDAFHSKPWSGVSLHEGLRDAFILARQRAAGG</sequence>
<evidence type="ECO:0000313" key="4">
    <source>
        <dbReference type="EMBL" id="MCS0660192.1"/>
    </source>
</evidence>
<dbReference type="Gene3D" id="3.40.50.2300">
    <property type="match status" value="1"/>
</dbReference>
<organism evidence="4 5">
    <name type="scientific">Massilia terrae</name>
    <dbReference type="NCBI Taxonomy" id="1811224"/>
    <lineage>
        <taxon>Bacteria</taxon>
        <taxon>Pseudomonadati</taxon>
        <taxon>Pseudomonadota</taxon>
        <taxon>Betaproteobacteria</taxon>
        <taxon>Burkholderiales</taxon>
        <taxon>Oxalobacteraceae</taxon>
        <taxon>Telluria group</taxon>
        <taxon>Massilia</taxon>
    </lineage>
</organism>
<comment type="caution">
    <text evidence="2">Lacks conserved residue(s) required for the propagation of feature annotation.</text>
</comment>
<reference evidence="4 5" key="1">
    <citation type="submission" date="2022-08" db="EMBL/GenBank/DDBJ databases">
        <title>Reclassification of Massilia species as members of the genera Telluria, Duganella, Pseudoduganella, Mokoshia gen. nov. and Zemynaea gen. nov. using orthogonal and non-orthogonal genome-based approaches.</title>
        <authorList>
            <person name="Bowman J.P."/>
        </authorList>
    </citation>
    <scope>NUCLEOTIDE SEQUENCE [LARGE SCALE GENOMIC DNA]</scope>
    <source>
        <strain evidence="4 5">JCM 31606</strain>
    </source>
</reference>
<name>A0ABT2D1U0_9BURK</name>
<dbReference type="Proteomes" id="UP001204621">
    <property type="component" value="Unassembled WGS sequence"/>
</dbReference>
<dbReference type="PANTHER" id="PTHR44591">
    <property type="entry name" value="STRESS RESPONSE REGULATOR PROTEIN 1"/>
    <property type="match status" value="1"/>
</dbReference>
<dbReference type="InterPro" id="IPR050595">
    <property type="entry name" value="Bact_response_regulator"/>
</dbReference>
<dbReference type="RefSeq" id="WP_258813381.1">
    <property type="nucleotide sequence ID" value="NZ_JANUGU010000007.1"/>
</dbReference>
<accession>A0ABT2D1U0</accession>
<protein>
    <submittedName>
        <fullName evidence="4">Response regulator</fullName>
    </submittedName>
</protein>
<dbReference type="SUPFAM" id="SSF52172">
    <property type="entry name" value="CheY-like"/>
    <property type="match status" value="2"/>
</dbReference>
<dbReference type="InterPro" id="IPR011006">
    <property type="entry name" value="CheY-like_superfamily"/>
</dbReference>
<dbReference type="PANTHER" id="PTHR44591:SF3">
    <property type="entry name" value="RESPONSE REGULATORY DOMAIN-CONTAINING PROTEIN"/>
    <property type="match status" value="1"/>
</dbReference>
<comment type="caution">
    <text evidence="4">The sequence shown here is derived from an EMBL/GenBank/DDBJ whole genome shotgun (WGS) entry which is preliminary data.</text>
</comment>
<feature type="modified residue" description="4-aspartylphosphate" evidence="2">
    <location>
        <position position="170"/>
    </location>
</feature>
<keyword evidence="5" id="KW-1185">Reference proteome</keyword>
<feature type="domain" description="Response regulatory" evidence="3">
    <location>
        <begin position="121"/>
        <end position="236"/>
    </location>
</feature>
<keyword evidence="1 2" id="KW-0597">Phosphoprotein</keyword>
<dbReference type="EMBL" id="JANUGU010000007">
    <property type="protein sequence ID" value="MCS0660192.1"/>
    <property type="molecule type" value="Genomic_DNA"/>
</dbReference>
<dbReference type="Pfam" id="PF00072">
    <property type="entry name" value="Response_reg"/>
    <property type="match status" value="1"/>
</dbReference>
<proteinExistence type="predicted"/>
<evidence type="ECO:0000256" key="1">
    <source>
        <dbReference type="ARBA" id="ARBA00022553"/>
    </source>
</evidence>
<dbReference type="PROSITE" id="PS50110">
    <property type="entry name" value="RESPONSE_REGULATORY"/>
    <property type="match status" value="2"/>
</dbReference>
<evidence type="ECO:0000313" key="5">
    <source>
        <dbReference type="Proteomes" id="UP001204621"/>
    </source>
</evidence>
<evidence type="ECO:0000259" key="3">
    <source>
        <dbReference type="PROSITE" id="PS50110"/>
    </source>
</evidence>
<gene>
    <name evidence="4" type="ORF">NX778_19140</name>
</gene>
<dbReference type="SMART" id="SM00448">
    <property type="entry name" value="REC"/>
    <property type="match status" value="2"/>
</dbReference>
<dbReference type="InterPro" id="IPR001789">
    <property type="entry name" value="Sig_transdc_resp-reg_receiver"/>
</dbReference>